<dbReference type="Gene3D" id="3.20.180.10">
    <property type="entry name" value="PNP-oxidase-like"/>
    <property type="match status" value="1"/>
</dbReference>
<feature type="transmembrane region" description="Helical" evidence="1">
    <location>
        <begin position="106"/>
        <end position="125"/>
    </location>
</feature>
<keyword evidence="4" id="KW-1185">Reference proteome</keyword>
<name>A0A5C5G626_9BASI</name>
<dbReference type="EMBL" id="SOZI01000002">
    <property type="protein sequence ID" value="TNY24567.1"/>
    <property type="molecule type" value="Genomic_DNA"/>
</dbReference>
<dbReference type="PANTHER" id="PTHR37783">
    <property type="entry name" value="MEMBRANE PROTEIN, PUTATIVE (AFU_ORTHOLOGUE AFUA_1G04315)-RELATED"/>
    <property type="match status" value="1"/>
</dbReference>
<dbReference type="AlphaFoldDB" id="A0A5C5G626"/>
<dbReference type="Pfam" id="PF10615">
    <property type="entry name" value="DUF2470"/>
    <property type="match status" value="1"/>
</dbReference>
<evidence type="ECO:0000256" key="1">
    <source>
        <dbReference type="SAM" id="Phobius"/>
    </source>
</evidence>
<keyword evidence="1" id="KW-0812">Transmembrane</keyword>
<dbReference type="OrthoDB" id="5553410at2759"/>
<organism evidence="3 4">
    <name type="scientific">Rhodotorula diobovata</name>
    <dbReference type="NCBI Taxonomy" id="5288"/>
    <lineage>
        <taxon>Eukaryota</taxon>
        <taxon>Fungi</taxon>
        <taxon>Dikarya</taxon>
        <taxon>Basidiomycota</taxon>
        <taxon>Pucciniomycotina</taxon>
        <taxon>Microbotryomycetes</taxon>
        <taxon>Sporidiobolales</taxon>
        <taxon>Sporidiobolaceae</taxon>
        <taxon>Rhodotorula</taxon>
    </lineage>
</organism>
<dbReference type="Proteomes" id="UP000311382">
    <property type="component" value="Unassembled WGS sequence"/>
</dbReference>
<dbReference type="InterPro" id="IPR037119">
    <property type="entry name" value="Haem_oxidase_HugZ-like_sf"/>
</dbReference>
<keyword evidence="1" id="KW-0472">Membrane</keyword>
<keyword evidence="1" id="KW-1133">Transmembrane helix</keyword>
<gene>
    <name evidence="3" type="ORF">DMC30DRAFT_413174</name>
</gene>
<feature type="domain" description="DUF2470" evidence="2">
    <location>
        <begin position="9"/>
        <end position="86"/>
    </location>
</feature>
<protein>
    <recommendedName>
        <fullName evidence="2">DUF2470 domain-containing protein</fullName>
    </recommendedName>
</protein>
<evidence type="ECO:0000313" key="4">
    <source>
        <dbReference type="Proteomes" id="UP000311382"/>
    </source>
</evidence>
<proteinExistence type="predicted"/>
<evidence type="ECO:0000259" key="2">
    <source>
        <dbReference type="Pfam" id="PF10615"/>
    </source>
</evidence>
<comment type="caution">
    <text evidence="3">The sequence shown here is derived from an EMBL/GenBank/DDBJ whole genome shotgun (WGS) entry which is preliminary data.</text>
</comment>
<dbReference type="InterPro" id="IPR019595">
    <property type="entry name" value="DUF2470"/>
</dbReference>
<dbReference type="PANTHER" id="PTHR37783:SF1">
    <property type="entry name" value="MEMBRANE PROTEIN, PUTATIVE (AFU_ORTHOLOGUE AFUA_1G04315)-RELATED"/>
    <property type="match status" value="1"/>
</dbReference>
<evidence type="ECO:0000313" key="3">
    <source>
        <dbReference type="EMBL" id="TNY24567.1"/>
    </source>
</evidence>
<reference evidence="3 4" key="1">
    <citation type="submission" date="2019-03" db="EMBL/GenBank/DDBJ databases">
        <title>Rhodosporidium diobovatum UCD-FST 08-225 genome sequencing, assembly, and annotation.</title>
        <authorList>
            <person name="Fakankun I.U."/>
            <person name="Fristensky B."/>
            <person name="Levin D.B."/>
        </authorList>
    </citation>
    <scope>NUCLEOTIDE SEQUENCE [LARGE SCALE GENOMIC DNA]</scope>
    <source>
        <strain evidence="3 4">UCD-FST 08-225</strain>
    </source>
</reference>
<sequence>MAQVTDAEAQRIISHMNQDHAKSLGHYLEYYGRVPPSLAYAHPEIVSFSTPSMRIRYGPKAARKEFTYEFSPPMHAGEARKRLEEMHAQAKVKLGISDAVVSGLPLSVPAIVGTLGLTYLAFLLATARPERVASWVPWQARAFAPLVKLAGLDPDAPANAGRAIQAFWLGTLYLSHLVEVFACLEPYFRQYNVESAPLRFAWRVLTFFGGFPVWQSLRDAGKREEKKLKSL</sequence>
<accession>A0A5C5G626</accession>